<name>A0A9I9E722_CUCME</name>
<evidence type="ECO:0000313" key="1">
    <source>
        <dbReference type="EnsemblPlants" id="MELO3C029701.2.1"/>
    </source>
</evidence>
<accession>A0A9I9E722</accession>
<reference evidence="1" key="1">
    <citation type="submission" date="2023-03" db="UniProtKB">
        <authorList>
            <consortium name="EnsemblPlants"/>
        </authorList>
    </citation>
    <scope>IDENTIFICATION</scope>
</reference>
<dbReference type="Gramene" id="MELO3C029701.2.1">
    <property type="protein sequence ID" value="MELO3C029701.2.1"/>
    <property type="gene ID" value="MELO3C029701.2"/>
</dbReference>
<dbReference type="EnsemblPlants" id="MELO3C029701.2.1">
    <property type="protein sequence ID" value="MELO3C029701.2.1"/>
    <property type="gene ID" value="MELO3C029701.2"/>
</dbReference>
<organism evidence="1">
    <name type="scientific">Cucumis melo</name>
    <name type="common">Muskmelon</name>
    <dbReference type="NCBI Taxonomy" id="3656"/>
    <lineage>
        <taxon>Eukaryota</taxon>
        <taxon>Viridiplantae</taxon>
        <taxon>Streptophyta</taxon>
        <taxon>Embryophyta</taxon>
        <taxon>Tracheophyta</taxon>
        <taxon>Spermatophyta</taxon>
        <taxon>Magnoliopsida</taxon>
        <taxon>eudicotyledons</taxon>
        <taxon>Gunneridae</taxon>
        <taxon>Pentapetalae</taxon>
        <taxon>rosids</taxon>
        <taxon>fabids</taxon>
        <taxon>Cucurbitales</taxon>
        <taxon>Cucurbitaceae</taxon>
        <taxon>Benincaseae</taxon>
        <taxon>Cucumis</taxon>
    </lineage>
</organism>
<sequence>MFWEFSVMVDIKSLASGRVLSTRAPSSTAPIVLWSKAIKTKVEILDAVITISYLSWLCDGRSTSKVRASI</sequence>
<protein>
    <submittedName>
        <fullName evidence="1">Uncharacterized protein</fullName>
    </submittedName>
</protein>
<dbReference type="AlphaFoldDB" id="A0A9I9E722"/>
<proteinExistence type="predicted"/>